<dbReference type="AlphaFoldDB" id="A0A915KLG5"/>
<protein>
    <submittedName>
        <fullName evidence="2">Uncharacterized protein</fullName>
    </submittedName>
</protein>
<keyword evidence="1" id="KW-1185">Reference proteome</keyword>
<sequence length="166" mass="19063">MLAFSEHSSTSSVQNCPRQFDEQSQTWLLSLSTMIEYLLSLVERRSCCSCFLTSFLQTPEFWHKFPDKQFSYVMTEEQFDPGGQTNDESSLPWKFAGQEHSWSTAELKDGRQPQVILPRYCEKTLRPKMLLSVYLTWAFDREAGHLHVNEGGSLIDEDDGVADPTP</sequence>
<accession>A0A915KLG5</accession>
<dbReference type="Proteomes" id="UP000887565">
    <property type="component" value="Unplaced"/>
</dbReference>
<organism evidence="1 2">
    <name type="scientific">Romanomermis culicivorax</name>
    <name type="common">Nematode worm</name>
    <dbReference type="NCBI Taxonomy" id="13658"/>
    <lineage>
        <taxon>Eukaryota</taxon>
        <taxon>Metazoa</taxon>
        <taxon>Ecdysozoa</taxon>
        <taxon>Nematoda</taxon>
        <taxon>Enoplea</taxon>
        <taxon>Dorylaimia</taxon>
        <taxon>Mermithida</taxon>
        <taxon>Mermithoidea</taxon>
        <taxon>Mermithidae</taxon>
        <taxon>Romanomermis</taxon>
    </lineage>
</organism>
<name>A0A915KLG5_ROMCU</name>
<dbReference type="WBParaSite" id="nRc.2.0.1.t38656-RA">
    <property type="protein sequence ID" value="nRc.2.0.1.t38656-RA"/>
    <property type="gene ID" value="nRc.2.0.1.g38656"/>
</dbReference>
<reference evidence="2" key="1">
    <citation type="submission" date="2022-11" db="UniProtKB">
        <authorList>
            <consortium name="WormBaseParasite"/>
        </authorList>
    </citation>
    <scope>IDENTIFICATION</scope>
</reference>
<evidence type="ECO:0000313" key="1">
    <source>
        <dbReference type="Proteomes" id="UP000887565"/>
    </source>
</evidence>
<evidence type="ECO:0000313" key="2">
    <source>
        <dbReference type="WBParaSite" id="nRc.2.0.1.t38656-RA"/>
    </source>
</evidence>
<proteinExistence type="predicted"/>